<gene>
    <name evidence="3" type="ORF">OXD698_LOCUS45484</name>
</gene>
<evidence type="ECO:0000313" key="4">
    <source>
        <dbReference type="Proteomes" id="UP000663844"/>
    </source>
</evidence>
<evidence type="ECO:0000313" key="3">
    <source>
        <dbReference type="EMBL" id="CAF4288942.1"/>
    </source>
</evidence>
<feature type="region of interest" description="Disordered" evidence="1">
    <location>
        <begin position="111"/>
        <end position="141"/>
    </location>
</feature>
<dbReference type="Pfam" id="PF15787">
    <property type="entry name" value="DUF4704"/>
    <property type="match status" value="1"/>
</dbReference>
<feature type="domain" description="DUF4704" evidence="2">
    <location>
        <begin position="2"/>
        <end position="97"/>
    </location>
</feature>
<comment type="caution">
    <text evidence="3">The sequence shown here is derived from an EMBL/GenBank/DDBJ whole genome shotgun (WGS) entry which is preliminary data.</text>
</comment>
<reference evidence="3" key="1">
    <citation type="submission" date="2021-02" db="EMBL/GenBank/DDBJ databases">
        <authorList>
            <person name="Nowell W R."/>
        </authorList>
    </citation>
    <scope>NUCLEOTIDE SEQUENCE</scope>
</reference>
<accession>A0A820H9J4</accession>
<feature type="compositionally biased region" description="Basic and acidic residues" evidence="1">
    <location>
        <begin position="111"/>
        <end position="122"/>
    </location>
</feature>
<feature type="non-terminal residue" evidence="3">
    <location>
        <position position="1"/>
    </location>
</feature>
<dbReference type="Proteomes" id="UP000663844">
    <property type="component" value="Unassembled WGS sequence"/>
</dbReference>
<evidence type="ECO:0000259" key="2">
    <source>
        <dbReference type="Pfam" id="PF15787"/>
    </source>
</evidence>
<protein>
    <recommendedName>
        <fullName evidence="2">DUF4704 domain-containing protein</fullName>
    </recommendedName>
</protein>
<organism evidence="3 4">
    <name type="scientific">Adineta steineri</name>
    <dbReference type="NCBI Taxonomy" id="433720"/>
    <lineage>
        <taxon>Eukaryota</taxon>
        <taxon>Metazoa</taxon>
        <taxon>Spiralia</taxon>
        <taxon>Gnathifera</taxon>
        <taxon>Rotifera</taxon>
        <taxon>Eurotatoria</taxon>
        <taxon>Bdelloidea</taxon>
        <taxon>Adinetida</taxon>
        <taxon>Adinetidae</taxon>
        <taxon>Adineta</taxon>
    </lineage>
</organism>
<evidence type="ECO:0000256" key="1">
    <source>
        <dbReference type="SAM" id="MobiDB-lite"/>
    </source>
</evidence>
<sequence>LVEKVNGPIVEKRSAEITSDWKIENSAMIKVIATLLRNSPDNIYLYDIKSRFLDDMILLSCASRENRRIILQMSVWQEYLLGIAYIYPSDDRQIEVTKEDYYRKINKMVENMKDNDENDQKTPTESGAETPIDGHTVVTPT</sequence>
<dbReference type="InterPro" id="IPR031570">
    <property type="entry name" value="NBEA/BDCP_DUF4704"/>
</dbReference>
<dbReference type="EMBL" id="CAJOAZ010015118">
    <property type="protein sequence ID" value="CAF4288942.1"/>
    <property type="molecule type" value="Genomic_DNA"/>
</dbReference>
<feature type="non-terminal residue" evidence="3">
    <location>
        <position position="141"/>
    </location>
</feature>
<proteinExistence type="predicted"/>
<dbReference type="AlphaFoldDB" id="A0A820H9J4"/>
<name>A0A820H9J4_9BILA</name>